<dbReference type="AlphaFoldDB" id="A0A7M3S9V6"/>
<dbReference type="PANTHER" id="PTHR37826">
    <property type="entry name" value="FLOTILLIN BAND_7_5 DOMAIN PROTEIN"/>
    <property type="match status" value="1"/>
</dbReference>
<reference evidence="2 3" key="1">
    <citation type="submission" date="2020-08" db="EMBL/GenBank/DDBJ databases">
        <title>Draft genome sequencing of an Anaerocolumna strain isolated from anoxic soil subjected to BSD treatment.</title>
        <authorList>
            <person name="Uek A."/>
            <person name="Tonouchi A."/>
        </authorList>
    </citation>
    <scope>NUCLEOTIDE SEQUENCE [LARGE SCALE GENOMIC DNA]</scope>
    <source>
        <strain evidence="2 3">CTTW</strain>
    </source>
</reference>
<dbReference type="PANTHER" id="PTHR37826:SF3">
    <property type="entry name" value="J DOMAIN-CONTAINING PROTEIN"/>
    <property type="match status" value="1"/>
</dbReference>
<evidence type="ECO:0000256" key="1">
    <source>
        <dbReference type="SAM" id="Phobius"/>
    </source>
</evidence>
<dbReference type="RefSeq" id="WP_185256947.1">
    <property type="nucleotide sequence ID" value="NZ_AP023368.1"/>
</dbReference>
<evidence type="ECO:0000313" key="3">
    <source>
        <dbReference type="Proteomes" id="UP000515703"/>
    </source>
</evidence>
<dbReference type="EMBL" id="AP023368">
    <property type="protein sequence ID" value="BCK01374.1"/>
    <property type="molecule type" value="Genomic_DNA"/>
</dbReference>
<feature type="transmembrane region" description="Helical" evidence="1">
    <location>
        <begin position="330"/>
        <end position="351"/>
    </location>
</feature>
<protein>
    <recommendedName>
        <fullName evidence="4">TFIIB-type zinc ribbon-containing protein</fullName>
    </recommendedName>
</protein>
<keyword evidence="1" id="KW-1133">Transmembrane helix</keyword>
<dbReference type="Proteomes" id="UP000515703">
    <property type="component" value="Chromosome"/>
</dbReference>
<reference evidence="2 3" key="2">
    <citation type="submission" date="2020-08" db="EMBL/GenBank/DDBJ databases">
        <authorList>
            <person name="Ueki A."/>
            <person name="Tonouchi A."/>
        </authorList>
    </citation>
    <scope>NUCLEOTIDE SEQUENCE [LARGE SCALE GENOMIC DNA]</scope>
    <source>
        <strain evidence="2 3">CTTW</strain>
    </source>
</reference>
<keyword evidence="3" id="KW-1185">Reference proteome</keyword>
<sequence>MVVQYKCPDCGADMVFDSTSGKLHCDSCGNEMNIDEMTKSKENKDSRTYNNTNYKDEEAHQHQEEVNEYHCKNCGATLITDKDTTATTCSFCGAAVVLSDRLSGNFAPSLVIPFSINKEQAQAAFKKWCKKGLLTPRGFMSADRIKSITGIYVPFWLYDLNGLGSADATCTKVRTYTRGDYIYTETDYFHVYRQVSLNYMKVPTDASEKMNDGMMDKLEPYHYQDLKEFQMPYLAGYLAEKYNYDDKDLFPRIEERVQRYVDNYIDQTISGYATTSYNSKDINIRKKNAWYALFPVWMVCYDYKQAEHTFAMNGQTGKIVGKPPLSAGKIAAWFSAVSAAAFLIIKLIAVLTGGPIL</sequence>
<dbReference type="Gene3D" id="2.20.28.30">
    <property type="entry name" value="RNA polymerase ii, chain L"/>
    <property type="match status" value="2"/>
</dbReference>
<dbReference type="KEGG" id="acht:bsdcttw_44140"/>
<evidence type="ECO:0000313" key="2">
    <source>
        <dbReference type="EMBL" id="BCK01374.1"/>
    </source>
</evidence>
<organism evidence="2 3">
    <name type="scientific">Anaerocolumna chitinilytica</name>
    <dbReference type="NCBI Taxonomy" id="1727145"/>
    <lineage>
        <taxon>Bacteria</taxon>
        <taxon>Bacillati</taxon>
        <taxon>Bacillota</taxon>
        <taxon>Clostridia</taxon>
        <taxon>Lachnospirales</taxon>
        <taxon>Lachnospiraceae</taxon>
        <taxon>Anaerocolumna</taxon>
    </lineage>
</organism>
<name>A0A7M3S9V6_9FIRM</name>
<keyword evidence="1" id="KW-0472">Membrane</keyword>
<accession>A0A7M3S9V6</accession>
<gene>
    <name evidence="2" type="ORF">bsdcttw_44140</name>
</gene>
<proteinExistence type="predicted"/>
<evidence type="ECO:0008006" key="4">
    <source>
        <dbReference type="Google" id="ProtNLM"/>
    </source>
</evidence>
<keyword evidence="1" id="KW-0812">Transmembrane</keyword>